<feature type="region of interest" description="Disordered" evidence="1">
    <location>
        <begin position="397"/>
        <end position="467"/>
    </location>
</feature>
<accession>A0A6A6ZYE2</accession>
<evidence type="ECO:0000313" key="3">
    <source>
        <dbReference type="Proteomes" id="UP000799424"/>
    </source>
</evidence>
<name>A0A6A6ZYE2_9PLEO</name>
<reference evidence="2" key="1">
    <citation type="journal article" date="2020" name="Stud. Mycol.">
        <title>101 Dothideomycetes genomes: a test case for predicting lifestyles and emergence of pathogens.</title>
        <authorList>
            <person name="Haridas S."/>
            <person name="Albert R."/>
            <person name="Binder M."/>
            <person name="Bloem J."/>
            <person name="Labutti K."/>
            <person name="Salamov A."/>
            <person name="Andreopoulos B."/>
            <person name="Baker S."/>
            <person name="Barry K."/>
            <person name="Bills G."/>
            <person name="Bluhm B."/>
            <person name="Cannon C."/>
            <person name="Castanera R."/>
            <person name="Culley D."/>
            <person name="Daum C."/>
            <person name="Ezra D."/>
            <person name="Gonzalez J."/>
            <person name="Henrissat B."/>
            <person name="Kuo A."/>
            <person name="Liang C."/>
            <person name="Lipzen A."/>
            <person name="Lutzoni F."/>
            <person name="Magnuson J."/>
            <person name="Mondo S."/>
            <person name="Nolan M."/>
            <person name="Ohm R."/>
            <person name="Pangilinan J."/>
            <person name="Park H.-J."/>
            <person name="Ramirez L."/>
            <person name="Alfaro M."/>
            <person name="Sun H."/>
            <person name="Tritt A."/>
            <person name="Yoshinaga Y."/>
            <person name="Zwiers L.-H."/>
            <person name="Turgeon B."/>
            <person name="Goodwin S."/>
            <person name="Spatafora J."/>
            <person name="Crous P."/>
            <person name="Grigoriev I."/>
        </authorList>
    </citation>
    <scope>NUCLEOTIDE SEQUENCE</scope>
    <source>
        <strain evidence="2">CBS 113818</strain>
    </source>
</reference>
<evidence type="ECO:0000313" key="2">
    <source>
        <dbReference type="EMBL" id="KAF2826021.1"/>
    </source>
</evidence>
<protein>
    <submittedName>
        <fullName evidence="2">Uncharacterized protein</fullName>
    </submittedName>
</protein>
<dbReference type="Proteomes" id="UP000799424">
    <property type="component" value="Unassembled WGS sequence"/>
</dbReference>
<evidence type="ECO:0000256" key="1">
    <source>
        <dbReference type="SAM" id="MobiDB-lite"/>
    </source>
</evidence>
<proteinExistence type="predicted"/>
<gene>
    <name evidence="2" type="ORF">CC86DRAFT_418683</name>
</gene>
<feature type="compositionally biased region" description="Polar residues" evidence="1">
    <location>
        <begin position="412"/>
        <end position="427"/>
    </location>
</feature>
<keyword evidence="3" id="KW-1185">Reference proteome</keyword>
<dbReference type="AlphaFoldDB" id="A0A6A6ZYE2"/>
<dbReference type="OrthoDB" id="5081713at2759"/>
<organism evidence="2 3">
    <name type="scientific">Ophiobolus disseminans</name>
    <dbReference type="NCBI Taxonomy" id="1469910"/>
    <lineage>
        <taxon>Eukaryota</taxon>
        <taxon>Fungi</taxon>
        <taxon>Dikarya</taxon>
        <taxon>Ascomycota</taxon>
        <taxon>Pezizomycotina</taxon>
        <taxon>Dothideomycetes</taxon>
        <taxon>Pleosporomycetidae</taxon>
        <taxon>Pleosporales</taxon>
        <taxon>Pleosporineae</taxon>
        <taxon>Phaeosphaeriaceae</taxon>
        <taxon>Ophiobolus</taxon>
    </lineage>
</organism>
<sequence length="506" mass="57758">MSSKLKTEKPELSEKRLNECGIYFFPKVHVNSDLPDVIKTTREVLEFRGQITLETKRILVEEYRDFQLSTQNSQGASKSVSGLRPPTHETDSFYIHGKNFKFSKMEETSEMKVALGKCEETRFRVAEYRKNNREETEWMRLLRDYIFQPFDEAYPGAGPYQHENLHWNEFPDWDNMNPKIVRLTGPKPDLTYAFPIIDTTQKPASQFMCSLDEQIQGFSLRALKTLRCDPKIELKSAPTTRLHTYNEKTPQQLSAKHRICFPWAVVEAKPYDPKKLGRDKTFCYCQAANASASALYLRESLREKVGDTSLSHDALVIFAFTCVGPNVKLWVTYRNPQNDNVEMRCIWASSLELTWGVLCMQMAVKNVQEWVYRRAKPQIARWVCKIRNASSLLTVHSPDGDLIPQRRRATSCAPTSKQTRRVSTTDISKPPRTPDHARRPNAHPSSAQPQTASGRLESQLPILSRTPTRGSRKDFAIVIDDDSGTDCGEVDFAALGRMDGLRLGGP</sequence>
<dbReference type="EMBL" id="MU006227">
    <property type="protein sequence ID" value="KAF2826021.1"/>
    <property type="molecule type" value="Genomic_DNA"/>
</dbReference>
<feature type="compositionally biased region" description="Polar residues" evidence="1">
    <location>
        <begin position="443"/>
        <end position="453"/>
    </location>
</feature>